<dbReference type="GeneID" id="111487419"/>
<dbReference type="AlphaFoldDB" id="A0A6J1JSF4"/>
<dbReference type="SUPFAM" id="SSF52266">
    <property type="entry name" value="SGNH hydrolase"/>
    <property type="match status" value="1"/>
</dbReference>
<proteinExistence type="inferred from homology"/>
<gene>
    <name evidence="6" type="primary">LOC111487419</name>
</gene>
<accession>A0A6J1JSF4</accession>
<dbReference type="RefSeq" id="XP_022990584.1">
    <property type="nucleotide sequence ID" value="XM_023134816.1"/>
</dbReference>
<dbReference type="Proteomes" id="UP000504608">
    <property type="component" value="Unplaced"/>
</dbReference>
<dbReference type="InterPro" id="IPR035669">
    <property type="entry name" value="SGNH_plant_lipase-like"/>
</dbReference>
<dbReference type="OrthoDB" id="1600564at2759"/>
<evidence type="ECO:0000256" key="2">
    <source>
        <dbReference type="ARBA" id="ARBA00022729"/>
    </source>
</evidence>
<evidence type="ECO:0000313" key="6">
    <source>
        <dbReference type="RefSeq" id="XP_022990584.1"/>
    </source>
</evidence>
<dbReference type="PANTHER" id="PTHR22835">
    <property type="entry name" value="ZINC FINGER FYVE DOMAIN CONTAINING PROTEIN"/>
    <property type="match status" value="1"/>
</dbReference>
<keyword evidence="5" id="KW-1185">Reference proteome</keyword>
<dbReference type="Pfam" id="PF00657">
    <property type="entry name" value="Lipase_GDSL"/>
    <property type="match status" value="1"/>
</dbReference>
<organism evidence="5 6">
    <name type="scientific">Cucurbita maxima</name>
    <name type="common">Pumpkin</name>
    <name type="synonym">Winter squash</name>
    <dbReference type="NCBI Taxonomy" id="3661"/>
    <lineage>
        <taxon>Eukaryota</taxon>
        <taxon>Viridiplantae</taxon>
        <taxon>Streptophyta</taxon>
        <taxon>Embryophyta</taxon>
        <taxon>Tracheophyta</taxon>
        <taxon>Spermatophyta</taxon>
        <taxon>Magnoliopsida</taxon>
        <taxon>eudicotyledons</taxon>
        <taxon>Gunneridae</taxon>
        <taxon>Pentapetalae</taxon>
        <taxon>rosids</taxon>
        <taxon>fabids</taxon>
        <taxon>Cucurbitales</taxon>
        <taxon>Cucurbitaceae</taxon>
        <taxon>Cucurbiteae</taxon>
        <taxon>Cucurbita</taxon>
    </lineage>
</organism>
<dbReference type="KEGG" id="cmax:111487419"/>
<dbReference type="PANTHER" id="PTHR22835:SF555">
    <property type="entry name" value="GDSL-LIKE LIPASE_ACYLHYDROLASE"/>
    <property type="match status" value="1"/>
</dbReference>
<dbReference type="Gene3D" id="3.40.50.1110">
    <property type="entry name" value="SGNH hydrolase"/>
    <property type="match status" value="1"/>
</dbReference>
<dbReference type="InterPro" id="IPR036514">
    <property type="entry name" value="SGNH_hydro_sf"/>
</dbReference>
<evidence type="ECO:0000256" key="3">
    <source>
        <dbReference type="ARBA" id="ARBA00022801"/>
    </source>
</evidence>
<dbReference type="InterPro" id="IPR001087">
    <property type="entry name" value="GDSL"/>
</dbReference>
<evidence type="ECO:0000313" key="5">
    <source>
        <dbReference type="Proteomes" id="UP000504608"/>
    </source>
</evidence>
<keyword evidence="4" id="KW-0325">Glycoprotein</keyword>
<protein>
    <submittedName>
        <fullName evidence="6">GDSL esterase/lipase At3g27950-like</fullName>
    </submittedName>
</protein>
<dbReference type="GO" id="GO:0016788">
    <property type="term" value="F:hydrolase activity, acting on ester bonds"/>
    <property type="evidence" value="ECO:0007669"/>
    <property type="project" value="InterPro"/>
</dbReference>
<evidence type="ECO:0000256" key="1">
    <source>
        <dbReference type="ARBA" id="ARBA00008668"/>
    </source>
</evidence>
<sequence length="431" mass="47495">MSYPSPSSIHLKSTVRLFRLSAPLLPIIPSCLSNHSKSERHCSCLAWWKIMDPLKLRRVLVFLFLGLVGRTVALAGGSGSGCGFPAVYNFGDSNSDTGGISAAFNVIQSPNGVTFFGHPSGRACDGRLIIDFIAEKLKLPFLSAYLDSVGTSFRHGANFATGGSSIRPGGYSPFHLGLQVSQFIQFKSRSIYLYNRLRSNNRTSLPMKSIARPQEFPKALYTFDIAQNDLSYGFQHSSEEQVKASIPDILNTFSEAVEQLYKEGARYFWVHNTGPIGCLPFAILDNKRPGNIDSVGCVKSANEVARELNRQLKNLLLELRKKLPQARITHVDMYSAKYLLISDAKAQGFVNPVKFCCGSFQGFNINCGKKEVVNGTVYENNPCKDLSRHVSWDGIHYSEAANLWIATHILNGSFSDPPLSIDKACQAAHNV</sequence>
<keyword evidence="3" id="KW-0378">Hydrolase</keyword>
<reference evidence="6" key="1">
    <citation type="submission" date="2025-08" db="UniProtKB">
        <authorList>
            <consortium name="RefSeq"/>
        </authorList>
    </citation>
    <scope>IDENTIFICATION</scope>
    <source>
        <tissue evidence="6">Young leaves</tissue>
    </source>
</reference>
<dbReference type="CDD" id="cd01837">
    <property type="entry name" value="SGNH_plant_lipase_like"/>
    <property type="match status" value="1"/>
</dbReference>
<evidence type="ECO:0000256" key="4">
    <source>
        <dbReference type="ARBA" id="ARBA00023180"/>
    </source>
</evidence>
<name>A0A6J1JSF4_CUCMA</name>
<comment type="similarity">
    <text evidence="1">Belongs to the 'GDSL' lipolytic enzyme family.</text>
</comment>
<keyword evidence="2" id="KW-0732">Signal</keyword>